<organism evidence="1 2">
    <name type="scientific">Epilithonimonas hispanica</name>
    <dbReference type="NCBI Taxonomy" id="358687"/>
    <lineage>
        <taxon>Bacteria</taxon>
        <taxon>Pseudomonadati</taxon>
        <taxon>Bacteroidota</taxon>
        <taxon>Flavobacteriia</taxon>
        <taxon>Flavobacteriales</taxon>
        <taxon>Weeksellaceae</taxon>
        <taxon>Chryseobacterium group</taxon>
        <taxon>Epilithonimonas</taxon>
    </lineage>
</organism>
<keyword evidence="2" id="KW-1185">Reference proteome</keyword>
<accession>A0A3D9CVV6</accession>
<evidence type="ECO:0000313" key="2">
    <source>
        <dbReference type="Proteomes" id="UP000256326"/>
    </source>
</evidence>
<dbReference type="AlphaFoldDB" id="A0A3D9CVV6"/>
<comment type="caution">
    <text evidence="1">The sequence shown here is derived from an EMBL/GenBank/DDBJ whole genome shotgun (WGS) entry which is preliminary data.</text>
</comment>
<dbReference type="OrthoDB" id="6057423at2"/>
<gene>
    <name evidence="1" type="ORF">DRF58_11485</name>
</gene>
<sequence length="260" mass="29810">MEKDGQIEIRVSGKIGNVEITPDNFDIKEIISILQNVEDLLYSGDKKNRPIISYDIQQGSVRNIFKTGIQYIVSFNAVLGLISNTGSIDYLDIDTAKAIENLQELAIKKDFSFDITTSIDKSNIIHIDKFTEYKRTEAIWADAEFYFYGKITNAGGKDKANIHLLTDEYGTVRIQTPITFLEQQEENILYKSLGIRAKGKQHSENGDIDFTNLGFIELIDYNPIFDEDYLKNLRTKAKNSWLSKINPDEWLRQIRGNYES</sequence>
<proteinExistence type="predicted"/>
<evidence type="ECO:0000313" key="1">
    <source>
        <dbReference type="EMBL" id="REC69916.1"/>
    </source>
</evidence>
<dbReference type="Proteomes" id="UP000256326">
    <property type="component" value="Unassembled WGS sequence"/>
</dbReference>
<reference evidence="1 2" key="1">
    <citation type="journal article" date="2006" name="Int. J. Syst. Evol. Microbiol.">
        <title>Chryseobacterium hispanicum sp. nov., isolated from the drinking water distribution system of Sevilla, Spain.</title>
        <authorList>
            <person name="Gallego V."/>
            <person name="Garcia M.T."/>
            <person name="Ventosa A."/>
        </authorList>
    </citation>
    <scope>NUCLEOTIDE SEQUENCE [LARGE SCALE GENOMIC DNA]</scope>
    <source>
        <strain evidence="1 2">KCTC 22104</strain>
    </source>
</reference>
<name>A0A3D9CVV6_9FLAO</name>
<protein>
    <submittedName>
        <fullName evidence="1">Uncharacterized protein</fullName>
    </submittedName>
</protein>
<dbReference type="RefSeq" id="WP_116035576.1">
    <property type="nucleotide sequence ID" value="NZ_JBHLVV010000086.1"/>
</dbReference>
<dbReference type="EMBL" id="QNUG01000023">
    <property type="protein sequence ID" value="REC69916.1"/>
    <property type="molecule type" value="Genomic_DNA"/>
</dbReference>